<dbReference type="Pfam" id="PF01566">
    <property type="entry name" value="Nramp"/>
    <property type="match status" value="3"/>
</dbReference>
<organism evidence="7 8">
    <name type="scientific">Paramarasmius palmivorus</name>
    <dbReference type="NCBI Taxonomy" id="297713"/>
    <lineage>
        <taxon>Eukaryota</taxon>
        <taxon>Fungi</taxon>
        <taxon>Dikarya</taxon>
        <taxon>Basidiomycota</taxon>
        <taxon>Agaricomycotina</taxon>
        <taxon>Agaricomycetes</taxon>
        <taxon>Agaricomycetidae</taxon>
        <taxon>Agaricales</taxon>
        <taxon>Marasmiineae</taxon>
        <taxon>Marasmiaceae</taxon>
        <taxon>Paramarasmius</taxon>
    </lineage>
</organism>
<gene>
    <name evidence="7" type="primary">SMF1_2</name>
    <name evidence="7" type="ORF">VNI00_012235</name>
</gene>
<name>A0AAW0C7E0_9AGAR</name>
<sequence length="669" mass="71699">MDTHSSCASSPAHRDTFENSLGQEQDPHRTVSGVTLEPPEAEEKVQGRNRDNRAGGTWRGRLERATRTVFHHVKKHTGVGLVCAVAYFDPGNWGVDLQAGSQYGYRLLFVVLLAGLIAVFFQVLASRLGCVTGLGALNVPNHPYNPVLFKLCRVFIPFKTSDVLAHTHSPSNHSMHLCNFIEICHLASHCRLLLHDRPKHTSLYRWLGLYPLYVLSETAIIATDLAELLGSAIALCLLFPKLELWHGVLITAFDVVLILALGDPLGGRPVKTFELVIAGLVLAVLVCMGIIIAKIDVDWGDAFEGYLPSKYIVPNGALYTSVGILGATVMPHSLFLGSALATQDRISPPLYEESEPAHAGRPSVSSPKSVLASLRTNVVNAFRTPPPSQFTTEAKTHSERDNNSLAFVKGHLYHGIVDVAFSLLGFAVVINSAILILSSAVFFYGDGPGAHDMDSGKQAGLFDAYDLIKETIGQGAATLFAIALLAAGQSSSIIATVAGQAVSEGFLRWRTSAVVRRLLTRLLAIIPSMAVAVAIGREGIDTLLVASQVVLSVVLPFISFPLIYLTSRKDVMAVKVPLSRPSLGVIPSATSSASSSSSTTLRAKEGDDIEVAKAPEEIPAAAVQEVEDEGPMYFNNGIITICIGMIIWVVVVAANVYLLVTLVMGKGDG</sequence>
<feature type="region of interest" description="Disordered" evidence="5">
    <location>
        <begin position="1"/>
        <end position="58"/>
    </location>
</feature>
<evidence type="ECO:0000313" key="7">
    <source>
        <dbReference type="EMBL" id="KAK7034604.1"/>
    </source>
</evidence>
<dbReference type="PANTHER" id="PTHR11706:SF101">
    <property type="entry name" value="MANGANESE TRANSPORTER SMF1"/>
    <property type="match status" value="1"/>
</dbReference>
<dbReference type="GO" id="GO:0005886">
    <property type="term" value="C:plasma membrane"/>
    <property type="evidence" value="ECO:0007669"/>
    <property type="project" value="TreeGrafter"/>
</dbReference>
<dbReference type="PRINTS" id="PR00447">
    <property type="entry name" value="NATRESASSCMP"/>
</dbReference>
<accession>A0AAW0C7E0</accession>
<dbReference type="GO" id="GO:0005384">
    <property type="term" value="F:manganese ion transmembrane transporter activity"/>
    <property type="evidence" value="ECO:0007669"/>
    <property type="project" value="TreeGrafter"/>
</dbReference>
<dbReference type="EMBL" id="JAYKXP010000056">
    <property type="protein sequence ID" value="KAK7034604.1"/>
    <property type="molecule type" value="Genomic_DNA"/>
</dbReference>
<feature type="transmembrane region" description="Helical" evidence="6">
    <location>
        <begin position="542"/>
        <end position="565"/>
    </location>
</feature>
<dbReference type="GO" id="GO:0034755">
    <property type="term" value="P:iron ion transmembrane transport"/>
    <property type="evidence" value="ECO:0007669"/>
    <property type="project" value="TreeGrafter"/>
</dbReference>
<protein>
    <submittedName>
        <fullName evidence="7">Manganese transporter smf1</fullName>
    </submittedName>
</protein>
<evidence type="ECO:0000256" key="5">
    <source>
        <dbReference type="SAM" id="MobiDB-lite"/>
    </source>
</evidence>
<dbReference type="PANTHER" id="PTHR11706">
    <property type="entry name" value="SOLUTE CARRIER PROTEIN FAMILY 11 MEMBER"/>
    <property type="match status" value="1"/>
</dbReference>
<feature type="transmembrane region" description="Helical" evidence="6">
    <location>
        <begin position="419"/>
        <end position="444"/>
    </location>
</feature>
<feature type="transmembrane region" description="Helical" evidence="6">
    <location>
        <begin position="273"/>
        <end position="297"/>
    </location>
</feature>
<feature type="transmembrane region" description="Helical" evidence="6">
    <location>
        <begin position="242"/>
        <end position="261"/>
    </location>
</feature>
<keyword evidence="3 6" id="KW-1133">Transmembrane helix</keyword>
<keyword evidence="8" id="KW-1185">Reference proteome</keyword>
<reference evidence="7 8" key="1">
    <citation type="submission" date="2024-01" db="EMBL/GenBank/DDBJ databases">
        <title>A draft genome for a cacao thread blight-causing isolate of Paramarasmius palmivorus.</title>
        <authorList>
            <person name="Baruah I.K."/>
            <person name="Bukari Y."/>
            <person name="Amoako-Attah I."/>
            <person name="Meinhardt L.W."/>
            <person name="Bailey B.A."/>
            <person name="Cohen S.P."/>
        </authorList>
    </citation>
    <scope>NUCLEOTIDE SEQUENCE [LARGE SCALE GENOMIC DNA]</scope>
    <source>
        <strain evidence="7 8">GH-12</strain>
    </source>
</reference>
<evidence type="ECO:0000256" key="6">
    <source>
        <dbReference type="SAM" id="Phobius"/>
    </source>
</evidence>
<keyword evidence="2 6" id="KW-0812">Transmembrane</keyword>
<comment type="subcellular location">
    <subcellularLocation>
        <location evidence="1">Membrane</location>
        <topology evidence="1">Multi-pass membrane protein</topology>
    </subcellularLocation>
</comment>
<feature type="transmembrane region" description="Helical" evidence="6">
    <location>
        <begin position="317"/>
        <end position="341"/>
    </location>
</feature>
<dbReference type="InterPro" id="IPR001046">
    <property type="entry name" value="NRAMP_fam"/>
</dbReference>
<feature type="compositionally biased region" description="Basic and acidic residues" evidence="5">
    <location>
        <begin position="41"/>
        <end position="53"/>
    </location>
</feature>
<evidence type="ECO:0000256" key="1">
    <source>
        <dbReference type="ARBA" id="ARBA00004141"/>
    </source>
</evidence>
<dbReference type="AlphaFoldDB" id="A0AAW0C7E0"/>
<evidence type="ECO:0000256" key="4">
    <source>
        <dbReference type="ARBA" id="ARBA00023136"/>
    </source>
</evidence>
<comment type="caution">
    <text evidence="7">The sequence shown here is derived from an EMBL/GenBank/DDBJ whole genome shotgun (WGS) entry which is preliminary data.</text>
</comment>
<feature type="transmembrane region" description="Helical" evidence="6">
    <location>
        <begin position="518"/>
        <end position="536"/>
    </location>
</feature>
<dbReference type="GO" id="GO:0030026">
    <property type="term" value="P:intracellular manganese ion homeostasis"/>
    <property type="evidence" value="ECO:0007669"/>
    <property type="project" value="TreeGrafter"/>
</dbReference>
<keyword evidence="4 6" id="KW-0472">Membrane</keyword>
<evidence type="ECO:0000313" key="8">
    <source>
        <dbReference type="Proteomes" id="UP001383192"/>
    </source>
</evidence>
<proteinExistence type="predicted"/>
<feature type="transmembrane region" description="Helical" evidence="6">
    <location>
        <begin position="103"/>
        <end position="125"/>
    </location>
</feature>
<evidence type="ECO:0000256" key="3">
    <source>
        <dbReference type="ARBA" id="ARBA00022989"/>
    </source>
</evidence>
<dbReference type="GO" id="GO:0015086">
    <property type="term" value="F:cadmium ion transmembrane transporter activity"/>
    <property type="evidence" value="ECO:0007669"/>
    <property type="project" value="TreeGrafter"/>
</dbReference>
<feature type="transmembrane region" description="Helical" evidence="6">
    <location>
        <begin position="476"/>
        <end position="498"/>
    </location>
</feature>
<feature type="transmembrane region" description="Helical" evidence="6">
    <location>
        <begin position="638"/>
        <end position="660"/>
    </location>
</feature>
<evidence type="ECO:0000256" key="2">
    <source>
        <dbReference type="ARBA" id="ARBA00022692"/>
    </source>
</evidence>
<dbReference type="Proteomes" id="UP001383192">
    <property type="component" value="Unassembled WGS sequence"/>
</dbReference>